<dbReference type="InterPro" id="IPR002921">
    <property type="entry name" value="Fungal_lipase-type"/>
</dbReference>
<accession>A0AAX1N9I5</accession>
<dbReference type="KEGG" id="fya:KMW28_03770"/>
<dbReference type="Pfam" id="PF01764">
    <property type="entry name" value="Lipase_3"/>
    <property type="match status" value="1"/>
</dbReference>
<dbReference type="InterPro" id="IPR051218">
    <property type="entry name" value="Sec_MonoDiacylglyc_Lipase"/>
</dbReference>
<dbReference type="Proteomes" id="UP000678679">
    <property type="component" value="Chromosome 1"/>
</dbReference>
<proteinExistence type="predicted"/>
<dbReference type="PANTHER" id="PTHR45856">
    <property type="entry name" value="ALPHA/BETA-HYDROLASES SUPERFAMILY PROTEIN"/>
    <property type="match status" value="1"/>
</dbReference>
<sequence length="294" mass="34639">MKKLKLKFDHKATKFTKSNLKCFAALSAYIYEDSTDFMDTVKYRIGKKSFEKKIIKDDKIGTQIVTYRLLKKKEDHIIITFRGSLELKDWWTNSKFNLTKIRDEVGNKLKGKVHNGFHQILQSLWPMLSDYLAKYPHARLWFTGHSLGGALAVLSAYKLCDTYMIKGIYTFGQPRIGNTKFMHHYNSILFDKTFRVVHDKDIVARIPTQSMSYSHVGDLIFIKGKGKVLKGNEKWSYWVTFWERVSVFLDEIRNLEMIEDHLISNYINAIFDSKKAMRKLQRQNQFVLRNSRIR</sequence>
<keyword evidence="3" id="KW-1185">Reference proteome</keyword>
<reference evidence="2 3" key="1">
    <citation type="submission" date="2021-05" db="EMBL/GenBank/DDBJ databases">
        <title>Comparative genomic studies on the polysaccharide-degrading batcterial strains of the Flammeovirga genus.</title>
        <authorList>
            <person name="Zewei F."/>
            <person name="Zheng Z."/>
            <person name="Yu L."/>
            <person name="Ruyue G."/>
            <person name="Yanhong M."/>
            <person name="Yuanyuan C."/>
            <person name="Jingyan G."/>
            <person name="Wenjun H."/>
        </authorList>
    </citation>
    <scope>NUCLEOTIDE SEQUENCE [LARGE SCALE GENOMIC DNA]</scope>
    <source>
        <strain evidence="2 3">NBRC:100898</strain>
    </source>
</reference>
<dbReference type="PANTHER" id="PTHR45856:SF24">
    <property type="entry name" value="FUNGAL LIPASE-LIKE DOMAIN-CONTAINING PROTEIN"/>
    <property type="match status" value="1"/>
</dbReference>
<evidence type="ECO:0000313" key="3">
    <source>
        <dbReference type="Proteomes" id="UP000678679"/>
    </source>
</evidence>
<dbReference type="InterPro" id="IPR029058">
    <property type="entry name" value="AB_hydrolase_fold"/>
</dbReference>
<protein>
    <submittedName>
        <fullName evidence="2">Lipase family protein</fullName>
    </submittedName>
</protein>
<name>A0AAX1N9I5_9BACT</name>
<organism evidence="2 3">
    <name type="scientific">Flammeovirga yaeyamensis</name>
    <dbReference type="NCBI Taxonomy" id="367791"/>
    <lineage>
        <taxon>Bacteria</taxon>
        <taxon>Pseudomonadati</taxon>
        <taxon>Bacteroidota</taxon>
        <taxon>Cytophagia</taxon>
        <taxon>Cytophagales</taxon>
        <taxon>Flammeovirgaceae</taxon>
        <taxon>Flammeovirga</taxon>
    </lineage>
</organism>
<dbReference type="Gene3D" id="3.40.50.1820">
    <property type="entry name" value="alpha/beta hydrolase"/>
    <property type="match status" value="1"/>
</dbReference>
<evidence type="ECO:0000259" key="1">
    <source>
        <dbReference type="Pfam" id="PF01764"/>
    </source>
</evidence>
<dbReference type="GO" id="GO:0006629">
    <property type="term" value="P:lipid metabolic process"/>
    <property type="evidence" value="ECO:0007669"/>
    <property type="project" value="InterPro"/>
</dbReference>
<dbReference type="EMBL" id="CP076132">
    <property type="protein sequence ID" value="QWG02707.1"/>
    <property type="molecule type" value="Genomic_DNA"/>
</dbReference>
<feature type="domain" description="Fungal lipase-type" evidence="1">
    <location>
        <begin position="79"/>
        <end position="209"/>
    </location>
</feature>
<dbReference type="AlphaFoldDB" id="A0AAX1N9I5"/>
<dbReference type="SUPFAM" id="SSF53474">
    <property type="entry name" value="alpha/beta-Hydrolases"/>
    <property type="match status" value="1"/>
</dbReference>
<dbReference type="CDD" id="cd00519">
    <property type="entry name" value="Lipase_3"/>
    <property type="match status" value="1"/>
</dbReference>
<gene>
    <name evidence="2" type="ORF">KMW28_03770</name>
</gene>
<evidence type="ECO:0000313" key="2">
    <source>
        <dbReference type="EMBL" id="QWG02707.1"/>
    </source>
</evidence>
<dbReference type="RefSeq" id="WP_169666581.1">
    <property type="nucleotide sequence ID" value="NZ_CP076132.1"/>
</dbReference>